<evidence type="ECO:0000313" key="2">
    <source>
        <dbReference type="Proteomes" id="UP000664940"/>
    </source>
</evidence>
<protein>
    <submittedName>
        <fullName evidence="1">Uncharacterized protein</fullName>
    </submittedName>
</protein>
<evidence type="ECO:0000313" key="1">
    <source>
        <dbReference type="EMBL" id="KAF6086174.1"/>
    </source>
</evidence>
<organism evidence="1 2">
    <name type="scientific">Phyllostomus discolor</name>
    <name type="common">pale spear-nosed bat</name>
    <dbReference type="NCBI Taxonomy" id="89673"/>
    <lineage>
        <taxon>Eukaryota</taxon>
        <taxon>Metazoa</taxon>
        <taxon>Chordata</taxon>
        <taxon>Craniata</taxon>
        <taxon>Vertebrata</taxon>
        <taxon>Euteleostomi</taxon>
        <taxon>Mammalia</taxon>
        <taxon>Eutheria</taxon>
        <taxon>Laurasiatheria</taxon>
        <taxon>Chiroptera</taxon>
        <taxon>Yangochiroptera</taxon>
        <taxon>Phyllostomidae</taxon>
        <taxon>Phyllostominae</taxon>
        <taxon>Phyllostomus</taxon>
    </lineage>
</organism>
<dbReference type="AlphaFoldDB" id="A0A833Z4T2"/>
<comment type="caution">
    <text evidence="1">The sequence shown here is derived from an EMBL/GenBank/DDBJ whole genome shotgun (WGS) entry which is preliminary data.</text>
</comment>
<proteinExistence type="predicted"/>
<sequence>MSLNVLNIFPFPTSNNVPHASLRPLREPTEPGYVAAACDLLGRFPWAGKHADLSYAILQLSFQINIYCPENSYLFICHSKEMLEKANTLLTAGKWHRNGEMDPVLCYSPWSHKVSDSESRSHPEGQNPCSDPLPCWTLLQSTGRLCDTVLFFFFLEHLISRTYLLNLCTC</sequence>
<reference evidence="1 2" key="1">
    <citation type="journal article" date="2020" name="Nature">
        <title>Six reference-quality genomes reveal evolution of bat adaptations.</title>
        <authorList>
            <person name="Jebb D."/>
            <person name="Huang Z."/>
            <person name="Pippel M."/>
            <person name="Hughes G.M."/>
            <person name="Lavrichenko K."/>
            <person name="Devanna P."/>
            <person name="Winkler S."/>
            <person name="Jermiin L.S."/>
            <person name="Skirmuntt E.C."/>
            <person name="Katzourakis A."/>
            <person name="Burkitt-Gray L."/>
            <person name="Ray D.A."/>
            <person name="Sullivan K.A.M."/>
            <person name="Roscito J.G."/>
            <person name="Kirilenko B.M."/>
            <person name="Davalos L.M."/>
            <person name="Corthals A.P."/>
            <person name="Power M.L."/>
            <person name="Jones G."/>
            <person name="Ransome R.D."/>
            <person name="Dechmann D.K.N."/>
            <person name="Locatelli A.G."/>
            <person name="Puechmaille S.J."/>
            <person name="Fedrigo O."/>
            <person name="Jarvis E.D."/>
            <person name="Hiller M."/>
            <person name="Vernes S.C."/>
            <person name="Myers E.W."/>
            <person name="Teeling E.C."/>
        </authorList>
    </citation>
    <scope>NUCLEOTIDE SEQUENCE [LARGE SCALE GENOMIC DNA]</scope>
    <source>
        <strain evidence="1">Bat1K_MPI-CBG_1</strain>
    </source>
</reference>
<accession>A0A833Z4T2</accession>
<dbReference type="EMBL" id="JABVXQ010000011">
    <property type="protein sequence ID" value="KAF6086174.1"/>
    <property type="molecule type" value="Genomic_DNA"/>
</dbReference>
<dbReference type="Proteomes" id="UP000664940">
    <property type="component" value="Unassembled WGS sequence"/>
</dbReference>
<name>A0A833Z4T2_9CHIR</name>
<gene>
    <name evidence="1" type="ORF">HJG60_008380</name>
</gene>